<evidence type="ECO:0000313" key="6">
    <source>
        <dbReference type="Proteomes" id="UP000241209"/>
    </source>
</evidence>
<evidence type="ECO:0000259" key="4">
    <source>
        <dbReference type="PROSITE" id="PS51186"/>
    </source>
</evidence>
<reference evidence="5 6" key="1">
    <citation type="journal article" date="2016" name="Front. Microbiol.">
        <title>Comprehensive Phylogenetic Analysis of Bovine Non-aureus Staphylococci Species Based on Whole-Genome Sequencing.</title>
        <authorList>
            <person name="Naushad S."/>
            <person name="Barkema H.W."/>
            <person name="Luby C."/>
            <person name="Condas L.A."/>
            <person name="Nobrega D.B."/>
            <person name="Carson D.A."/>
            <person name="De Buck J."/>
        </authorList>
    </citation>
    <scope>NUCLEOTIDE SEQUENCE [LARGE SCALE GENOMIC DNA]</scope>
    <source>
        <strain evidence="5 6">SNUC 2204</strain>
    </source>
</reference>
<protein>
    <submittedName>
        <fullName evidence="5">GNAT family N-acetyltransferase</fullName>
    </submittedName>
</protein>
<evidence type="ECO:0000256" key="1">
    <source>
        <dbReference type="ARBA" id="ARBA00022679"/>
    </source>
</evidence>
<dbReference type="Proteomes" id="UP000241209">
    <property type="component" value="Unassembled WGS sequence"/>
</dbReference>
<dbReference type="InterPro" id="IPR016181">
    <property type="entry name" value="Acyl_CoA_acyltransferase"/>
</dbReference>
<evidence type="ECO:0000313" key="5">
    <source>
        <dbReference type="EMBL" id="PTI28331.1"/>
    </source>
</evidence>
<dbReference type="Pfam" id="PF13302">
    <property type="entry name" value="Acetyltransf_3"/>
    <property type="match status" value="1"/>
</dbReference>
<dbReference type="Gene3D" id="3.40.630.30">
    <property type="match status" value="1"/>
</dbReference>
<sequence length="166" mass="19378">MDYYLRDLKRSDIEDIHAYNALPEVSQYQSWEPQTYEETEAFVEMLLKRDENWMYNVIVDADTDKVIGAVQLISDTKNQSGEIGYIVHPEYWGNGIATDIGRTIIKYGFKVLKLNRIWASTDIRNTASEIVLQKLGMKHEGILRQDTKLKDGYRDSLIYSILKEEY</sequence>
<comment type="similarity">
    <text evidence="3">Belongs to the acetyltransferase family. RimJ subfamily.</text>
</comment>
<dbReference type="PANTHER" id="PTHR43792">
    <property type="entry name" value="GNAT FAMILY, PUTATIVE (AFU_ORTHOLOGUE AFUA_3G00765)-RELATED-RELATED"/>
    <property type="match status" value="1"/>
</dbReference>
<accession>A0A2T4PQX3</accession>
<dbReference type="PANTHER" id="PTHR43792:SF8">
    <property type="entry name" value="[RIBOSOMAL PROTEIN US5]-ALANINE N-ACETYLTRANSFERASE"/>
    <property type="match status" value="1"/>
</dbReference>
<gene>
    <name evidence="5" type="ORF">BU072_11685</name>
</gene>
<evidence type="ECO:0000256" key="3">
    <source>
        <dbReference type="ARBA" id="ARBA00038502"/>
    </source>
</evidence>
<evidence type="ECO:0000256" key="2">
    <source>
        <dbReference type="ARBA" id="ARBA00023315"/>
    </source>
</evidence>
<dbReference type="STRING" id="1167632.GCA_000286335_01545"/>
<organism evidence="5 6">
    <name type="scientific">Mammaliicoccus vitulinus</name>
    <dbReference type="NCBI Taxonomy" id="71237"/>
    <lineage>
        <taxon>Bacteria</taxon>
        <taxon>Bacillati</taxon>
        <taxon>Bacillota</taxon>
        <taxon>Bacilli</taxon>
        <taxon>Bacillales</taxon>
        <taxon>Staphylococcaceae</taxon>
        <taxon>Mammaliicoccus</taxon>
    </lineage>
</organism>
<proteinExistence type="inferred from homology"/>
<dbReference type="InterPro" id="IPR000182">
    <property type="entry name" value="GNAT_dom"/>
</dbReference>
<dbReference type="OrthoDB" id="9798081at2"/>
<comment type="caution">
    <text evidence="5">The sequence shown here is derived from an EMBL/GenBank/DDBJ whole genome shotgun (WGS) entry which is preliminary data.</text>
</comment>
<keyword evidence="1 5" id="KW-0808">Transferase</keyword>
<dbReference type="RefSeq" id="WP_107557285.1">
    <property type="nucleotide sequence ID" value="NZ_PZFF01000024.1"/>
</dbReference>
<dbReference type="CDD" id="cd04301">
    <property type="entry name" value="NAT_SF"/>
    <property type="match status" value="1"/>
</dbReference>
<name>A0A2T4PQX3_9STAP</name>
<dbReference type="SUPFAM" id="SSF55729">
    <property type="entry name" value="Acyl-CoA N-acyltransferases (Nat)"/>
    <property type="match status" value="1"/>
</dbReference>
<dbReference type="GO" id="GO:0016747">
    <property type="term" value="F:acyltransferase activity, transferring groups other than amino-acyl groups"/>
    <property type="evidence" value="ECO:0007669"/>
    <property type="project" value="InterPro"/>
</dbReference>
<keyword evidence="2" id="KW-0012">Acyltransferase</keyword>
<dbReference type="EMBL" id="PZFK01000030">
    <property type="protein sequence ID" value="PTI28331.1"/>
    <property type="molecule type" value="Genomic_DNA"/>
</dbReference>
<dbReference type="InterPro" id="IPR051531">
    <property type="entry name" value="N-acetyltransferase"/>
</dbReference>
<feature type="domain" description="N-acetyltransferase" evidence="4">
    <location>
        <begin position="3"/>
        <end position="164"/>
    </location>
</feature>
<dbReference type="AlphaFoldDB" id="A0A2T4PQX3"/>
<dbReference type="PROSITE" id="PS51186">
    <property type="entry name" value="GNAT"/>
    <property type="match status" value="1"/>
</dbReference>